<keyword evidence="5 10" id="KW-0552">Olfaction</keyword>
<evidence type="ECO:0000256" key="9">
    <source>
        <dbReference type="ARBA" id="ARBA00023224"/>
    </source>
</evidence>
<dbReference type="GO" id="GO:0007165">
    <property type="term" value="P:signal transduction"/>
    <property type="evidence" value="ECO:0007669"/>
    <property type="project" value="UniProtKB-KW"/>
</dbReference>
<keyword evidence="2" id="KW-1003">Cell membrane</keyword>
<feature type="transmembrane region" description="Helical" evidence="10">
    <location>
        <begin position="276"/>
        <end position="295"/>
    </location>
</feature>
<evidence type="ECO:0000256" key="7">
    <source>
        <dbReference type="ARBA" id="ARBA00023136"/>
    </source>
</evidence>
<accession>A0A3G6V6T2</accession>
<dbReference type="PANTHER" id="PTHR21137">
    <property type="entry name" value="ODORANT RECEPTOR"/>
    <property type="match status" value="1"/>
</dbReference>
<proteinExistence type="evidence at transcript level"/>
<dbReference type="Pfam" id="PF02949">
    <property type="entry name" value="7tm_6"/>
    <property type="match status" value="1"/>
</dbReference>
<organism evidence="11">
    <name type="scientific">Heortia vitessoides</name>
    <dbReference type="NCBI Taxonomy" id="1557813"/>
    <lineage>
        <taxon>Eukaryota</taxon>
        <taxon>Metazoa</taxon>
        <taxon>Ecdysozoa</taxon>
        <taxon>Arthropoda</taxon>
        <taxon>Hexapoda</taxon>
        <taxon>Insecta</taxon>
        <taxon>Pterygota</taxon>
        <taxon>Neoptera</taxon>
        <taxon>Endopterygota</taxon>
        <taxon>Lepidoptera</taxon>
        <taxon>Glossata</taxon>
        <taxon>Ditrysia</taxon>
        <taxon>Pyraloidea</taxon>
        <taxon>Crambidae</taxon>
        <taxon>Heortia</taxon>
    </lineage>
</organism>
<dbReference type="PANTHER" id="PTHR21137:SF3">
    <property type="entry name" value="ODORANT RECEPTOR 30A-RELATED"/>
    <property type="match status" value="1"/>
</dbReference>
<evidence type="ECO:0000313" key="11">
    <source>
        <dbReference type="EMBL" id="AZB49440.1"/>
    </source>
</evidence>
<evidence type="ECO:0000256" key="2">
    <source>
        <dbReference type="ARBA" id="ARBA00022475"/>
    </source>
</evidence>
<keyword evidence="4 10" id="KW-0812">Transmembrane</keyword>
<comment type="subcellular location">
    <subcellularLocation>
        <location evidence="1 10">Cell membrane</location>
        <topology evidence="1 10">Multi-pass membrane protein</topology>
    </subcellularLocation>
</comment>
<keyword evidence="3 10" id="KW-0716">Sensory transduction</keyword>
<name>A0A3G6V6T2_9NEOP</name>
<feature type="transmembrane region" description="Helical" evidence="10">
    <location>
        <begin position="81"/>
        <end position="99"/>
    </location>
</feature>
<evidence type="ECO:0000256" key="8">
    <source>
        <dbReference type="ARBA" id="ARBA00023170"/>
    </source>
</evidence>
<evidence type="ECO:0000256" key="10">
    <source>
        <dbReference type="RuleBase" id="RU351113"/>
    </source>
</evidence>
<keyword evidence="9 10" id="KW-0807">Transducer</keyword>
<comment type="caution">
    <text evidence="10">Lacks conserved residue(s) required for the propagation of feature annotation.</text>
</comment>
<feature type="transmembrane region" description="Helical" evidence="10">
    <location>
        <begin position="301"/>
        <end position="323"/>
    </location>
</feature>
<evidence type="ECO:0000256" key="6">
    <source>
        <dbReference type="ARBA" id="ARBA00022989"/>
    </source>
</evidence>
<dbReference type="GO" id="GO:0005886">
    <property type="term" value="C:plasma membrane"/>
    <property type="evidence" value="ECO:0007669"/>
    <property type="project" value="UniProtKB-SubCell"/>
</dbReference>
<protein>
    <recommendedName>
        <fullName evidence="10">Odorant receptor</fullName>
    </recommendedName>
</protein>
<comment type="similarity">
    <text evidence="10">Belongs to the insect chemoreceptor superfamily. Heteromeric odorant receptor channel (TC 1.A.69) family.</text>
</comment>
<dbReference type="AlphaFoldDB" id="A0A3G6V6T2"/>
<evidence type="ECO:0000256" key="5">
    <source>
        <dbReference type="ARBA" id="ARBA00022725"/>
    </source>
</evidence>
<dbReference type="InterPro" id="IPR004117">
    <property type="entry name" value="7tm6_olfct_rcpt"/>
</dbReference>
<evidence type="ECO:0000256" key="4">
    <source>
        <dbReference type="ARBA" id="ARBA00022692"/>
    </source>
</evidence>
<feature type="transmembrane region" description="Helical" evidence="10">
    <location>
        <begin position="201"/>
        <end position="224"/>
    </location>
</feature>
<feature type="transmembrane region" description="Helical" evidence="10">
    <location>
        <begin position="55"/>
        <end position="75"/>
    </location>
</feature>
<feature type="transmembrane region" description="Helical" evidence="10">
    <location>
        <begin position="142"/>
        <end position="159"/>
    </location>
</feature>
<keyword evidence="7 10" id="KW-0472">Membrane</keyword>
<sequence length="399" mass="46513">MWNIRFLKEKRFTILNVFFLEDPRYPSVGPHLRLLGLTGLWHPDDHSKVTKFKRFLFYVTITFFFSQYVKCLINFNAKSLMLILQYAPFHMGIVKTCFFQKDYEKWEKFISYMSSIERKQKASGDKTINSILDEYITRGRRVSYFFWALAFFSNFSIFTEPYQKNQVNENGSGVYLKIFDGYIPYSNEPPGYYVSMVIQTFLGHIVSAYVVGWDTLVCTVMIFFAGQQKISKLCCSRMKVYDNPEQTHRNIVNCHHFHITLVQHQKIFNGLISPAMFVYLVVISVNLGVCIIQIAQIKDDLATLISSCVFVMACLIQLFLFYWHSNEVTNASSFVSYGIFESSWVDMDVRCQREVALLGLATRKQLVFKAGPFNEMSMKTFIAILRASYSFYTLLNETM</sequence>
<reference evidence="11" key="1">
    <citation type="journal article" date="2018" name="Comp. Biochem. Physiol. Part D Genomics Proteomics">
        <title>Candidate olfactory genes identified in Heortia vitessoides (Lepidoptera: Crambidae) by antennal transcriptome analysis.</title>
        <authorList>
            <person name="Cheng J."/>
            <person name="Wang C.Y."/>
            <person name="Lyu Z.H."/>
            <person name="Chen J.X."/>
            <person name="Tang L.P."/>
            <person name="Lin T."/>
        </authorList>
    </citation>
    <scope>NUCLEOTIDE SEQUENCE</scope>
</reference>
<evidence type="ECO:0000256" key="3">
    <source>
        <dbReference type="ARBA" id="ARBA00022606"/>
    </source>
</evidence>
<keyword evidence="6 10" id="KW-1133">Transmembrane helix</keyword>
<dbReference type="GO" id="GO:0004984">
    <property type="term" value="F:olfactory receptor activity"/>
    <property type="evidence" value="ECO:0007669"/>
    <property type="project" value="InterPro"/>
</dbReference>
<keyword evidence="8 10" id="KW-0675">Receptor</keyword>
<evidence type="ECO:0000256" key="1">
    <source>
        <dbReference type="ARBA" id="ARBA00004651"/>
    </source>
</evidence>
<dbReference type="EMBL" id="MH193994">
    <property type="protein sequence ID" value="AZB49440.1"/>
    <property type="molecule type" value="mRNA"/>
</dbReference>
<dbReference type="GO" id="GO:0005549">
    <property type="term" value="F:odorant binding"/>
    <property type="evidence" value="ECO:0007669"/>
    <property type="project" value="InterPro"/>
</dbReference>